<dbReference type="OMA" id="MHIEALP"/>
<dbReference type="AlphaFoldDB" id="A0A8S1Y9X3"/>
<keyword evidence="1" id="KW-0175">Coiled coil</keyword>
<name>A0A8S1Y9X3_PAROT</name>
<dbReference type="OrthoDB" id="10315744at2759"/>
<evidence type="ECO:0000313" key="2">
    <source>
        <dbReference type="EMBL" id="CAD8210559.1"/>
    </source>
</evidence>
<evidence type="ECO:0000256" key="1">
    <source>
        <dbReference type="SAM" id="Coils"/>
    </source>
</evidence>
<comment type="caution">
    <text evidence="2">The sequence shown here is derived from an EMBL/GenBank/DDBJ whole genome shotgun (WGS) entry which is preliminary data.</text>
</comment>
<gene>
    <name evidence="2" type="ORF">POCTA_138.1.T1510082</name>
</gene>
<evidence type="ECO:0000313" key="3">
    <source>
        <dbReference type="Proteomes" id="UP000683925"/>
    </source>
</evidence>
<proteinExistence type="predicted"/>
<sequence length="281" mass="33299">MNRLLITELGDAMRHELIKQEELKRKKTVLVSKDSLPEIKSPGIINSLLLDVDDNPLYRKSLSDVALLNLTKAANISLNGSQSKDVLEQHIRDDLQIQKKDDYLNNYLNKQVEKILDDKNLMTKRRRYLLGELRRIEIKENNLNIKNRISTDQSQLSTIVEDTDRESKLMAIINTEGKLLQLQRRYDKKKQDDEALKQQVKTNYSKHKDIEDMHIEALPILTQEQLDQGIKNLYHNSDLSERRFQQRLLDKHKEIATKVWKQYHYPKRHKKWIEIQKKVLM</sequence>
<keyword evidence="3" id="KW-1185">Reference proteome</keyword>
<dbReference type="EMBL" id="CAJJDP010000153">
    <property type="protein sequence ID" value="CAD8210559.1"/>
    <property type="molecule type" value="Genomic_DNA"/>
</dbReference>
<feature type="coiled-coil region" evidence="1">
    <location>
        <begin position="172"/>
        <end position="199"/>
    </location>
</feature>
<dbReference type="Proteomes" id="UP000683925">
    <property type="component" value="Unassembled WGS sequence"/>
</dbReference>
<protein>
    <submittedName>
        <fullName evidence="2">Uncharacterized protein</fullName>
    </submittedName>
</protein>
<accession>A0A8S1Y9X3</accession>
<reference evidence="2" key="1">
    <citation type="submission" date="2021-01" db="EMBL/GenBank/DDBJ databases">
        <authorList>
            <consortium name="Genoscope - CEA"/>
            <person name="William W."/>
        </authorList>
    </citation>
    <scope>NUCLEOTIDE SEQUENCE</scope>
</reference>
<organism evidence="2 3">
    <name type="scientific">Paramecium octaurelia</name>
    <dbReference type="NCBI Taxonomy" id="43137"/>
    <lineage>
        <taxon>Eukaryota</taxon>
        <taxon>Sar</taxon>
        <taxon>Alveolata</taxon>
        <taxon>Ciliophora</taxon>
        <taxon>Intramacronucleata</taxon>
        <taxon>Oligohymenophorea</taxon>
        <taxon>Peniculida</taxon>
        <taxon>Parameciidae</taxon>
        <taxon>Paramecium</taxon>
    </lineage>
</organism>